<comment type="caution">
    <text evidence="2">The sequence shown here is derived from an EMBL/GenBank/DDBJ whole genome shotgun (WGS) entry which is preliminary data.</text>
</comment>
<dbReference type="EMBL" id="JACYTN010000005">
    <property type="protein sequence ID" value="MBD8498629.1"/>
    <property type="molecule type" value="Genomic_DNA"/>
</dbReference>
<proteinExistence type="predicted"/>
<evidence type="ECO:0000313" key="2">
    <source>
        <dbReference type="EMBL" id="MBD8498629.1"/>
    </source>
</evidence>
<evidence type="ECO:0008006" key="4">
    <source>
        <dbReference type="Google" id="ProtNLM"/>
    </source>
</evidence>
<evidence type="ECO:0000313" key="3">
    <source>
        <dbReference type="Proteomes" id="UP000634529"/>
    </source>
</evidence>
<feature type="transmembrane region" description="Helical" evidence="1">
    <location>
        <begin position="44"/>
        <end position="64"/>
    </location>
</feature>
<protein>
    <recommendedName>
        <fullName evidence="4">DUF624 domain-containing protein</fullName>
    </recommendedName>
</protein>
<evidence type="ECO:0000256" key="1">
    <source>
        <dbReference type="SAM" id="Phobius"/>
    </source>
</evidence>
<gene>
    <name evidence="2" type="ORF">IFO66_09990</name>
</gene>
<dbReference type="RefSeq" id="WP_192025005.1">
    <property type="nucleotide sequence ID" value="NZ_JACYTN010000005.1"/>
</dbReference>
<feature type="transmembrane region" description="Helical" evidence="1">
    <location>
        <begin position="116"/>
        <end position="144"/>
    </location>
</feature>
<keyword evidence="3" id="KW-1185">Reference proteome</keyword>
<organism evidence="2 3">
    <name type="scientific">Paenibacillus arenosi</name>
    <dbReference type="NCBI Taxonomy" id="2774142"/>
    <lineage>
        <taxon>Bacteria</taxon>
        <taxon>Bacillati</taxon>
        <taxon>Bacillota</taxon>
        <taxon>Bacilli</taxon>
        <taxon>Bacillales</taxon>
        <taxon>Paenibacillaceae</taxon>
        <taxon>Paenibacillus</taxon>
    </lineage>
</organism>
<keyword evidence="1" id="KW-0812">Transmembrane</keyword>
<name>A0ABR9AX23_9BACL</name>
<feature type="transmembrane region" description="Helical" evidence="1">
    <location>
        <begin position="20"/>
        <end position="38"/>
    </location>
</feature>
<reference evidence="2 3" key="1">
    <citation type="submission" date="2020-09" db="EMBL/GenBank/DDBJ databases">
        <title>Paenibacillus sp. CAU 1523 isolated from sand of Haeundae Beach.</title>
        <authorList>
            <person name="Kim W."/>
        </authorList>
    </citation>
    <scope>NUCLEOTIDE SEQUENCE [LARGE SCALE GENOMIC DNA]</scope>
    <source>
        <strain evidence="2 3">CAU 1523</strain>
    </source>
</reference>
<keyword evidence="1" id="KW-1133">Transmembrane helix</keyword>
<accession>A0ABR9AX23</accession>
<feature type="transmembrane region" description="Helical" evidence="1">
    <location>
        <begin position="165"/>
        <end position="194"/>
    </location>
</feature>
<dbReference type="Proteomes" id="UP000634529">
    <property type="component" value="Unassembled WGS sequence"/>
</dbReference>
<feature type="transmembrane region" description="Helical" evidence="1">
    <location>
        <begin position="85"/>
        <end position="110"/>
    </location>
</feature>
<sequence length="225" mass="25349">MKKLSVVIAQTGRQVYEHILKVLGYSLICSLVLAPMLLLMNVALAVICFSLVLFPLLSGVFYACHLQLSGEMVTVRHIVTGFRKFYVRSVVFGLFLTLFVLILISSWWYYGDQGNMLHFTIAVFQTYFVTMALISQLYTMPLVYREELSMFQAMGKSVKLFLRHPLYTVGAFLQALCLMFILAVTVVGFLGLFVGMFGYYLNLLTANVLKETEPQHGAQPIPAEG</sequence>
<keyword evidence="1" id="KW-0472">Membrane</keyword>